<feature type="transmembrane region" description="Helical" evidence="1">
    <location>
        <begin position="6"/>
        <end position="23"/>
    </location>
</feature>
<dbReference type="Pfam" id="PF04474">
    <property type="entry name" value="DUF554"/>
    <property type="match status" value="1"/>
</dbReference>
<reference evidence="2 3" key="1">
    <citation type="submission" date="2016-11" db="EMBL/GenBank/DDBJ databases">
        <authorList>
            <person name="Jaros S."/>
            <person name="Januszkiewicz K."/>
            <person name="Wedrychowicz H."/>
        </authorList>
    </citation>
    <scope>NUCLEOTIDE SEQUENCE [LARGE SCALE GENOMIC DNA]</scope>
    <source>
        <strain evidence="2 3">DSM 19022</strain>
    </source>
</reference>
<dbReference type="AlphaFoldDB" id="A0A1M6AUL6"/>
<feature type="transmembrane region" description="Helical" evidence="1">
    <location>
        <begin position="35"/>
        <end position="51"/>
    </location>
</feature>
<keyword evidence="1" id="KW-0812">Transmembrane</keyword>
<feature type="transmembrane region" description="Helical" evidence="1">
    <location>
        <begin position="182"/>
        <end position="202"/>
    </location>
</feature>
<protein>
    <recommendedName>
        <fullName evidence="4">DUF554 domain-containing protein</fullName>
    </recommendedName>
</protein>
<dbReference type="Proteomes" id="UP000184442">
    <property type="component" value="Unassembled WGS sequence"/>
</dbReference>
<dbReference type="EMBL" id="FQZS01000003">
    <property type="protein sequence ID" value="SHI40101.1"/>
    <property type="molecule type" value="Genomic_DNA"/>
</dbReference>
<dbReference type="STRING" id="1122184.SAMN02745176_00120"/>
<dbReference type="RefSeq" id="WP_073023429.1">
    <property type="nucleotide sequence ID" value="NZ_FQZS01000003.1"/>
</dbReference>
<feature type="transmembrane region" description="Helical" evidence="1">
    <location>
        <begin position="97"/>
        <end position="120"/>
    </location>
</feature>
<organism evidence="2 3">
    <name type="scientific">Lutispora thermophila DSM 19022</name>
    <dbReference type="NCBI Taxonomy" id="1122184"/>
    <lineage>
        <taxon>Bacteria</taxon>
        <taxon>Bacillati</taxon>
        <taxon>Bacillota</taxon>
        <taxon>Clostridia</taxon>
        <taxon>Lutisporales</taxon>
        <taxon>Lutisporaceae</taxon>
        <taxon>Lutispora</taxon>
    </lineage>
</organism>
<evidence type="ECO:0000313" key="2">
    <source>
        <dbReference type="EMBL" id="SHI40101.1"/>
    </source>
</evidence>
<keyword evidence="3" id="KW-1185">Reference proteome</keyword>
<dbReference type="OrthoDB" id="9797976at2"/>
<evidence type="ECO:0008006" key="4">
    <source>
        <dbReference type="Google" id="ProtNLM"/>
    </source>
</evidence>
<evidence type="ECO:0000313" key="3">
    <source>
        <dbReference type="Proteomes" id="UP000184442"/>
    </source>
</evidence>
<gene>
    <name evidence="2" type="ORF">SAMN02745176_00120</name>
</gene>
<dbReference type="InterPro" id="IPR007563">
    <property type="entry name" value="DUF554"/>
</dbReference>
<proteinExistence type="predicted"/>
<feature type="transmembrane region" description="Helical" evidence="1">
    <location>
        <begin position="57"/>
        <end position="76"/>
    </location>
</feature>
<evidence type="ECO:0000256" key="1">
    <source>
        <dbReference type="SAM" id="Phobius"/>
    </source>
</evidence>
<feature type="transmembrane region" description="Helical" evidence="1">
    <location>
        <begin position="208"/>
        <end position="225"/>
    </location>
</feature>
<dbReference type="PANTHER" id="PTHR36111">
    <property type="entry name" value="INNER MEMBRANE PROTEIN-RELATED"/>
    <property type="match status" value="1"/>
</dbReference>
<accession>A0A1M6AUL6</accession>
<keyword evidence="1" id="KW-0472">Membrane</keyword>
<name>A0A1M6AUL6_9FIRM</name>
<feature type="transmembrane region" description="Helical" evidence="1">
    <location>
        <begin position="140"/>
        <end position="162"/>
    </location>
</feature>
<keyword evidence="1" id="KW-1133">Transmembrane helix</keyword>
<dbReference type="PANTHER" id="PTHR36111:SF2">
    <property type="entry name" value="INNER MEMBRANE PROTEIN"/>
    <property type="match status" value="1"/>
</dbReference>
<sequence>MILAGAIANALGVFICGIIGTFMKKGLPKRFGDTIMYALGLFTLALGIDFFTESNEMMVLIFSLVLGTIIGELIDIEKRLENMGNSLQSRFKGAGGRFSEGFVTASLLFCVGSMAIMGSLQSGLSANHEVLYAKTVMDSISAIIFAAAMGFGVALSAVPILIYQGGLTLAASAVAPYLSDAVVSEMTAVGGVLLVGLALSILDIKKVRVGNMLPGIFLPIVIMMFM</sequence>